<keyword evidence="2" id="KW-0521">NADP</keyword>
<reference evidence="5 6" key="1">
    <citation type="submission" date="2019-10" db="EMBL/GenBank/DDBJ databases">
        <title>Isolation and characterization of Methanoculleus sp. Wushi-C6 from a hot spring well.</title>
        <authorList>
            <person name="Chen S.-C."/>
            <person name="Lan Z.-H."/>
            <person name="You Y.-T."/>
            <person name="Lai M.-C."/>
        </authorList>
    </citation>
    <scope>NUCLEOTIDE SEQUENCE [LARGE SCALE GENOMIC DNA]</scope>
    <source>
        <strain evidence="5 6">Wushi-C6</strain>
    </source>
</reference>
<evidence type="ECO:0000313" key="6">
    <source>
        <dbReference type="Proteomes" id="UP001281203"/>
    </source>
</evidence>
<feature type="domain" description="Bacterial bifunctional deaminase-reductase C-terminal" evidence="4">
    <location>
        <begin position="7"/>
        <end position="217"/>
    </location>
</feature>
<evidence type="ECO:0000256" key="3">
    <source>
        <dbReference type="ARBA" id="ARBA00023002"/>
    </source>
</evidence>
<keyword evidence="3" id="KW-0560">Oxidoreductase</keyword>
<protein>
    <submittedName>
        <fullName evidence="5">5-amino-6-(5-phosphoribosylamino)uracil reductase</fullName>
    </submittedName>
</protein>
<proteinExistence type="predicted"/>
<dbReference type="InterPro" id="IPR002734">
    <property type="entry name" value="RibDG_C"/>
</dbReference>
<dbReference type="Gene3D" id="3.40.430.10">
    <property type="entry name" value="Dihydrofolate Reductase, subunit A"/>
    <property type="match status" value="1"/>
</dbReference>
<evidence type="ECO:0000256" key="2">
    <source>
        <dbReference type="ARBA" id="ARBA00022857"/>
    </source>
</evidence>
<evidence type="ECO:0000259" key="4">
    <source>
        <dbReference type="Pfam" id="PF01872"/>
    </source>
</evidence>
<dbReference type="RefSeq" id="WP_317065116.1">
    <property type="nucleotide sequence ID" value="NZ_WBKO01000001.1"/>
</dbReference>
<dbReference type="PANTHER" id="PTHR38011:SF7">
    <property type="entry name" value="2,5-DIAMINO-6-RIBOSYLAMINO-4(3H)-PYRIMIDINONE 5'-PHOSPHATE REDUCTASE"/>
    <property type="match status" value="1"/>
</dbReference>
<accession>A0ABU3X219</accession>
<evidence type="ECO:0000256" key="1">
    <source>
        <dbReference type="ARBA" id="ARBA00005104"/>
    </source>
</evidence>
<keyword evidence="6" id="KW-1185">Reference proteome</keyword>
<dbReference type="SUPFAM" id="SSF53597">
    <property type="entry name" value="Dihydrofolate reductase-like"/>
    <property type="match status" value="1"/>
</dbReference>
<evidence type="ECO:0000313" key="5">
    <source>
        <dbReference type="EMBL" id="MDV2482094.1"/>
    </source>
</evidence>
<gene>
    <name evidence="5" type="ORF">F8E02_08815</name>
</gene>
<comment type="caution">
    <text evidence="5">The sequence shown here is derived from an EMBL/GenBank/DDBJ whole genome shotgun (WGS) entry which is preliminary data.</text>
</comment>
<name>A0ABU3X219_9EURY</name>
<sequence length="230" mass="25267">MVVHDRPHVLMMSEITVDGKLTLKRGASSKILMKYMAPETEILLHRTRAECDAIMVGANTIRIDNSFLTVRLVEGKSPLRVIPCSQADLPPDANVLGPDARTVIAVCANAPEENVARLRACGVDIVVTGTDGVDLPELMRILKTDYGVDRMMIEGGPTLNWSMLNHRLVDEIRLIHLPFIVGGADTPSLVGGMHIETENEMIRLSLKQCFMCGSNLVTEWNVLYGESSSD</sequence>
<dbReference type="EMBL" id="WBKO01000001">
    <property type="protein sequence ID" value="MDV2482094.1"/>
    <property type="molecule type" value="Genomic_DNA"/>
</dbReference>
<dbReference type="InterPro" id="IPR050765">
    <property type="entry name" value="Riboflavin_Biosynth_HTPR"/>
</dbReference>
<dbReference type="InterPro" id="IPR011549">
    <property type="entry name" value="RibD_C"/>
</dbReference>
<dbReference type="NCBIfam" id="TIGR00227">
    <property type="entry name" value="ribD_Cterm"/>
    <property type="match status" value="1"/>
</dbReference>
<dbReference type="Pfam" id="PF01872">
    <property type="entry name" value="RibD_C"/>
    <property type="match status" value="1"/>
</dbReference>
<dbReference type="PANTHER" id="PTHR38011">
    <property type="entry name" value="DIHYDROFOLATE REDUCTASE FAMILY PROTEIN (AFU_ORTHOLOGUE AFUA_8G06820)"/>
    <property type="match status" value="1"/>
</dbReference>
<dbReference type="Proteomes" id="UP001281203">
    <property type="component" value="Unassembled WGS sequence"/>
</dbReference>
<organism evidence="5 6">
    <name type="scientific">Methanoculleus caldifontis</name>
    <dbReference type="NCBI Taxonomy" id="2651577"/>
    <lineage>
        <taxon>Archaea</taxon>
        <taxon>Methanobacteriati</taxon>
        <taxon>Methanobacteriota</taxon>
        <taxon>Stenosarchaea group</taxon>
        <taxon>Methanomicrobia</taxon>
        <taxon>Methanomicrobiales</taxon>
        <taxon>Methanomicrobiaceae</taxon>
        <taxon>Methanoculleus</taxon>
    </lineage>
</organism>
<dbReference type="InterPro" id="IPR024072">
    <property type="entry name" value="DHFR-like_dom_sf"/>
</dbReference>
<comment type="pathway">
    <text evidence="1">Cofactor biosynthesis; riboflavin biosynthesis.</text>
</comment>